<dbReference type="KEGG" id="cne:CNK00825"/>
<dbReference type="VEuPathDB" id="FungiDB:CNK00825"/>
<name>A0A0S2M647_CRYD1</name>
<feature type="region of interest" description="Disordered" evidence="1">
    <location>
        <begin position="75"/>
        <end position="216"/>
    </location>
</feature>
<dbReference type="EMBL" id="AE017351">
    <property type="protein sequence ID" value="ALO69604.1"/>
    <property type="molecule type" value="Genomic_DNA"/>
</dbReference>
<feature type="compositionally biased region" description="Polar residues" evidence="1">
    <location>
        <begin position="1"/>
        <end position="15"/>
    </location>
</feature>
<sequence length="253" mass="26221">MSTDNTYPASSSPASDISRAGSYGDSITPEALTTYITSEISRVVRSVDWSSDPESGASAIKGLIEIAGLVKARLQTGDSSPNSKGSGGGESENATGEEATELSRCKESPTSETSIAASSSSSAQDRSRPPWESATTASTTGKLPPSPAPPESLLPSPTRLPLASPKPTPPSTQPSTTSEKSSSSIIPSSLKIAPSSESFNLSQSAPNTTPSANEWVFKPLTEMSTTIMGLRGDGDRSQWPRGKGRRFPTQGIA</sequence>
<proteinExistence type="predicted"/>
<feature type="compositionally biased region" description="Low complexity" evidence="1">
    <location>
        <begin position="110"/>
        <end position="123"/>
    </location>
</feature>
<organism evidence="2 3">
    <name type="scientific">Cryptococcus deneoformans (strain JEC21 / ATCC MYA-565)</name>
    <name type="common">Cryptococcus neoformans var. neoformans serotype D</name>
    <dbReference type="NCBI Taxonomy" id="214684"/>
    <lineage>
        <taxon>Eukaryota</taxon>
        <taxon>Fungi</taxon>
        <taxon>Dikarya</taxon>
        <taxon>Basidiomycota</taxon>
        <taxon>Agaricomycotina</taxon>
        <taxon>Tremellomycetes</taxon>
        <taxon>Tremellales</taxon>
        <taxon>Cryptococcaceae</taxon>
        <taxon>Cryptococcus</taxon>
        <taxon>Cryptococcus neoformans species complex</taxon>
    </lineage>
</organism>
<dbReference type="PaxDb" id="214684-A0A0S2M647"/>
<evidence type="ECO:0000256" key="1">
    <source>
        <dbReference type="SAM" id="MobiDB-lite"/>
    </source>
</evidence>
<accession>A0A0S2M647</accession>
<protein>
    <submittedName>
        <fullName evidence="2">Uncharacterized protein</fullName>
    </submittedName>
</protein>
<feature type="compositionally biased region" description="Low complexity" evidence="1">
    <location>
        <begin position="173"/>
        <end position="196"/>
    </location>
</feature>
<keyword evidence="3" id="KW-1185">Reference proteome</keyword>
<dbReference type="RefSeq" id="XP_024514639.1">
    <property type="nucleotide sequence ID" value="XM_024658804.1"/>
</dbReference>
<reference evidence="2 3" key="1">
    <citation type="journal article" date="2005" name="Science">
        <title>The genome of the basidiomycetous yeast and human pathogen Cryptococcus neoformans.</title>
        <authorList>
            <person name="Loftus B.J."/>
            <person name="Fung E."/>
            <person name="Roncaglia P."/>
            <person name="Rowley D."/>
            <person name="Amedeo P."/>
            <person name="Bruno D."/>
            <person name="Vamathevan J."/>
            <person name="Miranda M."/>
            <person name="Anderson I.J."/>
            <person name="Fraser J.A."/>
            <person name="Allen J.E."/>
            <person name="Bosdet I.E."/>
            <person name="Brent M.R."/>
            <person name="Chiu R."/>
            <person name="Doering T.L."/>
            <person name="Donlin M.J."/>
            <person name="D'Souza C.A."/>
            <person name="Fox D.S."/>
            <person name="Grinberg V."/>
            <person name="Fu J."/>
            <person name="Fukushima M."/>
            <person name="Haas B.J."/>
            <person name="Huang J.C."/>
            <person name="Janbon G."/>
            <person name="Jones S.J."/>
            <person name="Koo H.L."/>
            <person name="Krzywinski M.I."/>
            <person name="Kwon-Chung J.K."/>
            <person name="Lengeler K.B."/>
            <person name="Maiti R."/>
            <person name="Marra M.A."/>
            <person name="Marra R.E."/>
            <person name="Mathewson C.A."/>
            <person name="Mitchell T.G."/>
            <person name="Pertea M."/>
            <person name="Riggs F.R."/>
            <person name="Salzberg S.L."/>
            <person name="Schein J.E."/>
            <person name="Shvartsbeyn A."/>
            <person name="Shin H."/>
            <person name="Shumway M."/>
            <person name="Specht C.A."/>
            <person name="Suh B.B."/>
            <person name="Tenney A."/>
            <person name="Utterback T.R."/>
            <person name="Wickes B.L."/>
            <person name="Wortman J.R."/>
            <person name="Wye N.H."/>
            <person name="Kronstad J.W."/>
            <person name="Lodge J.K."/>
            <person name="Heitman J."/>
            <person name="Davis R.W."/>
            <person name="Fraser C.M."/>
            <person name="Hyman R.W."/>
        </authorList>
    </citation>
    <scope>NUCLEOTIDE SEQUENCE [LARGE SCALE GENOMIC DNA]</scope>
    <source>
        <strain evidence="3">JEC21 / ATCC MYA-565</strain>
    </source>
</reference>
<dbReference type="OrthoDB" id="10526057at2759"/>
<feature type="region of interest" description="Disordered" evidence="1">
    <location>
        <begin position="1"/>
        <end position="26"/>
    </location>
</feature>
<dbReference type="AlphaFoldDB" id="A0A0S2M647"/>
<dbReference type="GeneID" id="36393100"/>
<dbReference type="InParanoid" id="A0A0S2M647"/>
<feature type="compositionally biased region" description="Polar residues" evidence="1">
    <location>
        <begin position="197"/>
        <end position="212"/>
    </location>
</feature>
<feature type="region of interest" description="Disordered" evidence="1">
    <location>
        <begin position="228"/>
        <end position="253"/>
    </location>
</feature>
<evidence type="ECO:0000313" key="2">
    <source>
        <dbReference type="EMBL" id="ALO69604.1"/>
    </source>
</evidence>
<evidence type="ECO:0000313" key="3">
    <source>
        <dbReference type="Proteomes" id="UP000002149"/>
    </source>
</evidence>
<dbReference type="Proteomes" id="UP000002149">
    <property type="component" value="Chromosome 11"/>
</dbReference>
<gene>
    <name evidence="2" type="ordered locus">CNK00825</name>
</gene>